<dbReference type="AlphaFoldDB" id="A0A517T8U0"/>
<dbReference type="GO" id="GO:0003677">
    <property type="term" value="F:DNA binding"/>
    <property type="evidence" value="ECO:0007669"/>
    <property type="project" value="InterPro"/>
</dbReference>
<keyword evidence="5" id="KW-1185">Reference proteome</keyword>
<reference evidence="4 5" key="1">
    <citation type="submission" date="2019-02" db="EMBL/GenBank/DDBJ databases">
        <title>Deep-cultivation of Planctomycetes and their phenomic and genomic characterization uncovers novel biology.</title>
        <authorList>
            <person name="Wiegand S."/>
            <person name="Jogler M."/>
            <person name="Boedeker C."/>
            <person name="Pinto D."/>
            <person name="Vollmers J."/>
            <person name="Rivas-Marin E."/>
            <person name="Kohn T."/>
            <person name="Peeters S.H."/>
            <person name="Heuer A."/>
            <person name="Rast P."/>
            <person name="Oberbeckmann S."/>
            <person name="Bunk B."/>
            <person name="Jeske O."/>
            <person name="Meyerdierks A."/>
            <person name="Storesund J.E."/>
            <person name="Kallscheuer N."/>
            <person name="Luecker S."/>
            <person name="Lage O.M."/>
            <person name="Pohl T."/>
            <person name="Merkel B.J."/>
            <person name="Hornburger P."/>
            <person name="Mueller R.-W."/>
            <person name="Bruemmer F."/>
            <person name="Labrenz M."/>
            <person name="Spormann A.M."/>
            <person name="Op den Camp H."/>
            <person name="Overmann J."/>
            <person name="Amann R."/>
            <person name="Jetten M.S.M."/>
            <person name="Mascher T."/>
            <person name="Medema M.H."/>
            <person name="Devos D.P."/>
            <person name="Kaster A.-K."/>
            <person name="Ovreas L."/>
            <person name="Rohde M."/>
            <person name="Galperin M.Y."/>
            <person name="Jogler C."/>
        </authorList>
    </citation>
    <scope>NUCLEOTIDE SEQUENCE [LARGE SCALE GENOMIC DNA]</scope>
    <source>
        <strain evidence="4 5">V22</strain>
    </source>
</reference>
<gene>
    <name evidence="4" type="ORF">V22_20440</name>
</gene>
<accession>A0A517T8U0</accession>
<dbReference type="EMBL" id="CP036316">
    <property type="protein sequence ID" value="QDT64801.1"/>
    <property type="molecule type" value="Genomic_DNA"/>
</dbReference>
<feature type="transmembrane region" description="Helical" evidence="3">
    <location>
        <begin position="53"/>
        <end position="74"/>
    </location>
</feature>
<feature type="transmembrane region" description="Helical" evidence="3">
    <location>
        <begin position="138"/>
        <end position="158"/>
    </location>
</feature>
<dbReference type="Proteomes" id="UP000319976">
    <property type="component" value="Chromosome"/>
</dbReference>
<proteinExistence type="predicted"/>
<feature type="region of interest" description="Disordered" evidence="2">
    <location>
        <begin position="433"/>
        <end position="470"/>
    </location>
</feature>
<feature type="transmembrane region" description="Helical" evidence="3">
    <location>
        <begin position="25"/>
        <end position="47"/>
    </location>
</feature>
<keyword evidence="3" id="KW-0812">Transmembrane</keyword>
<evidence type="ECO:0000313" key="4">
    <source>
        <dbReference type="EMBL" id="QDT64801.1"/>
    </source>
</evidence>
<evidence type="ECO:0000256" key="2">
    <source>
        <dbReference type="SAM" id="MobiDB-lite"/>
    </source>
</evidence>
<organism evidence="4 5">
    <name type="scientific">Calycomorphotria hydatis</name>
    <dbReference type="NCBI Taxonomy" id="2528027"/>
    <lineage>
        <taxon>Bacteria</taxon>
        <taxon>Pseudomonadati</taxon>
        <taxon>Planctomycetota</taxon>
        <taxon>Planctomycetia</taxon>
        <taxon>Planctomycetales</taxon>
        <taxon>Planctomycetaceae</taxon>
        <taxon>Calycomorphotria</taxon>
    </lineage>
</organism>
<sequence length="553" mass="62051">MTESKTSQVIQAVGRRLGLVQWGRLYARSLVWWSLPALASLMLIWVWPAHGQSIITAAILSPLLLAGLTSWFFYRAPTSQMSARVIDENLRTKDLFLTASELSENETGFEQLVIQSAEATAPQANAVRAVPFQPWRGLAQGLGAIAAVVVVSFVVPLFDPFGKIQAAQQQQAIEEELVKTREQNKARVEQLRREAPDQENSAEIERITDDLRKLLNRTKPEEVVRNRRELIERQKRFSDEWKERAAKQLNEKLAQREGAQQFGADPQDEMLRKMRKDLQKGKTDSIKEQLQKMEDELQRLSRNGDSSPEEKEDALQRLQRQQERLEQLAKEMGAENIKRAMQQMKEQLAQGQNQSGLSEQQLGAMQESLELSDLEFEQLAQSLRDMKSIEDALKAMQLAKKLNEGEQLDGAQCAGCETLADYKRMYEEMLKKAGKGGGSGDRGKELFEEGEEGQGRGGIAGEDNDVENDFVPEKSKSAMQAGKLLLSLKTKGQGKENAAVVDYDDQIRTVREGVSEAILREQVPPGYHDSIRDYFDALGAKSNGSTEDTAETP</sequence>
<evidence type="ECO:0000256" key="1">
    <source>
        <dbReference type="SAM" id="Coils"/>
    </source>
</evidence>
<dbReference type="RefSeq" id="WP_145262258.1">
    <property type="nucleotide sequence ID" value="NZ_CP036316.1"/>
</dbReference>
<keyword evidence="1" id="KW-0175">Coiled coil</keyword>
<protein>
    <submittedName>
        <fullName evidence="4">Uncharacterized protein</fullName>
    </submittedName>
</protein>
<feature type="region of interest" description="Disordered" evidence="2">
    <location>
        <begin position="299"/>
        <end position="318"/>
    </location>
</feature>
<feature type="coiled-coil region" evidence="1">
    <location>
        <begin position="163"/>
        <end position="201"/>
    </location>
</feature>
<dbReference type="InterPro" id="IPR002514">
    <property type="entry name" value="Transposase_8"/>
</dbReference>
<dbReference type="GO" id="GO:0006313">
    <property type="term" value="P:DNA transposition"/>
    <property type="evidence" value="ECO:0007669"/>
    <property type="project" value="InterPro"/>
</dbReference>
<dbReference type="KEGG" id="chya:V22_20440"/>
<name>A0A517T8U0_9PLAN</name>
<keyword evidence="3" id="KW-1133">Transmembrane helix</keyword>
<dbReference type="GO" id="GO:0004803">
    <property type="term" value="F:transposase activity"/>
    <property type="evidence" value="ECO:0007669"/>
    <property type="project" value="InterPro"/>
</dbReference>
<evidence type="ECO:0000313" key="5">
    <source>
        <dbReference type="Proteomes" id="UP000319976"/>
    </source>
</evidence>
<keyword evidence="3" id="KW-0472">Membrane</keyword>
<dbReference type="Pfam" id="PF01527">
    <property type="entry name" value="HTH_Tnp_1"/>
    <property type="match status" value="1"/>
</dbReference>
<evidence type="ECO:0000256" key="3">
    <source>
        <dbReference type="SAM" id="Phobius"/>
    </source>
</evidence>
<dbReference type="OrthoDB" id="209191at2"/>